<feature type="region of interest" description="Disordered" evidence="1">
    <location>
        <begin position="373"/>
        <end position="401"/>
    </location>
</feature>
<dbReference type="EMBL" id="DS113182">
    <property type="protein sequence ID" value="EAY22679.1"/>
    <property type="molecule type" value="Genomic_DNA"/>
</dbReference>
<sequence>MLFILFFLAASETLTPFLQQIGLPVTTFFSVTINANAVPAFYYIQSTSSSYTFTLYKLDDSGTEISREVVDPTTNPYIYITDCKSSLNCKMNKIIPAGDYVYGAAGFTGCENGFQIFPGSNIHLNFRQGIPSNILPIYPNHNRCFLFSGIINSATITNNMDSINSVQYHVEQATSWTTVNQGQSVSVATKNGVQDNDLLFVKVSLGNFTTVPDLDIAFTAKEGNDNLEPSQYYQIPPPTPIETPYDTPYLSPFVTAFHTPNDTPFITAHTTPFKTVFDTPYLTPYSTNEYTPSITAFSTPFDTVSSTQATTPYITAFSTPHSTPYITNFNTPFDTPFSTAFSTAHSTPASTAHKTPFSTQFSTPFSTAFSTPYQTNGVTPHVSPPPRTNSETPFSTAESTPAITPVETEIPATPEETASTSVYIKTPRWTVKPTATPYFDGYEGTPIDPNPIIVAIKETHPPIQTDYIKPTVAKTKKIITVSMGTAMIVSIITLSVVNIIRQTFKIRQIMKGNADQALFSDPDNWESFTFSFYSYSEE</sequence>
<dbReference type="PANTHER" id="PTHR46155">
    <property type="entry name" value="BIFUNCTIONAL INHIBITOR/LIPID-TRANSFER PROTEIN/SEED STORAGE 2S ALBUMIN SUPERFAMILY PROTEIN"/>
    <property type="match status" value="1"/>
</dbReference>
<dbReference type="KEGG" id="tva:5468238"/>
<keyword evidence="2" id="KW-1133">Transmembrane helix</keyword>
<keyword evidence="2" id="KW-0472">Membrane</keyword>
<dbReference type="PANTHER" id="PTHR46155:SF1">
    <property type="entry name" value="BIFUNCTIONAL INHIBITOR_LIPID-TRANSFER PROTEIN_SEED STORAGE 2S ALBUMIN SUPERFAMILY PROTEIN"/>
    <property type="match status" value="1"/>
</dbReference>
<organism evidence="3 4">
    <name type="scientific">Trichomonas vaginalis (strain ATCC PRA-98 / G3)</name>
    <dbReference type="NCBI Taxonomy" id="412133"/>
    <lineage>
        <taxon>Eukaryota</taxon>
        <taxon>Metamonada</taxon>
        <taxon>Parabasalia</taxon>
        <taxon>Trichomonadida</taxon>
        <taxon>Trichomonadidae</taxon>
        <taxon>Trichomonas</taxon>
    </lineage>
</organism>
<proteinExistence type="predicted"/>
<dbReference type="Proteomes" id="UP000001542">
    <property type="component" value="Unassembled WGS sequence"/>
</dbReference>
<evidence type="ECO:0000313" key="3">
    <source>
        <dbReference type="EMBL" id="EAY22679.1"/>
    </source>
</evidence>
<dbReference type="VEuPathDB" id="TrichDB:TVAGG3_0266070"/>
<evidence type="ECO:0000256" key="1">
    <source>
        <dbReference type="SAM" id="MobiDB-lite"/>
    </source>
</evidence>
<feature type="transmembrane region" description="Helical" evidence="2">
    <location>
        <begin position="478"/>
        <end position="500"/>
    </location>
</feature>
<reference evidence="3" key="1">
    <citation type="submission" date="2006-10" db="EMBL/GenBank/DDBJ databases">
        <authorList>
            <person name="Amadeo P."/>
            <person name="Zhao Q."/>
            <person name="Wortman J."/>
            <person name="Fraser-Liggett C."/>
            <person name="Carlton J."/>
        </authorList>
    </citation>
    <scope>NUCLEOTIDE SEQUENCE</scope>
    <source>
        <strain evidence="3">G3</strain>
    </source>
</reference>
<evidence type="ECO:0000313" key="4">
    <source>
        <dbReference type="Proteomes" id="UP000001542"/>
    </source>
</evidence>
<dbReference type="AlphaFoldDB" id="A2DA31"/>
<dbReference type="RefSeq" id="XP_001583665.1">
    <property type="nucleotide sequence ID" value="XM_001583615.1"/>
</dbReference>
<accession>A2DA31</accession>
<dbReference type="VEuPathDB" id="TrichDB:TVAG_476080"/>
<reference evidence="3" key="2">
    <citation type="journal article" date="2007" name="Science">
        <title>Draft genome sequence of the sexually transmitted pathogen Trichomonas vaginalis.</title>
        <authorList>
            <person name="Carlton J.M."/>
            <person name="Hirt R.P."/>
            <person name="Silva J.C."/>
            <person name="Delcher A.L."/>
            <person name="Schatz M."/>
            <person name="Zhao Q."/>
            <person name="Wortman J.R."/>
            <person name="Bidwell S.L."/>
            <person name="Alsmark U.C.M."/>
            <person name="Besteiro S."/>
            <person name="Sicheritz-Ponten T."/>
            <person name="Noel C.J."/>
            <person name="Dacks J.B."/>
            <person name="Foster P.G."/>
            <person name="Simillion C."/>
            <person name="Van de Peer Y."/>
            <person name="Miranda-Saavedra D."/>
            <person name="Barton G.J."/>
            <person name="Westrop G.D."/>
            <person name="Mueller S."/>
            <person name="Dessi D."/>
            <person name="Fiori P.L."/>
            <person name="Ren Q."/>
            <person name="Paulsen I."/>
            <person name="Zhang H."/>
            <person name="Bastida-Corcuera F.D."/>
            <person name="Simoes-Barbosa A."/>
            <person name="Brown M.T."/>
            <person name="Hayes R.D."/>
            <person name="Mukherjee M."/>
            <person name="Okumura C.Y."/>
            <person name="Schneider R."/>
            <person name="Smith A.J."/>
            <person name="Vanacova S."/>
            <person name="Villalvazo M."/>
            <person name="Haas B.J."/>
            <person name="Pertea M."/>
            <person name="Feldblyum T.V."/>
            <person name="Utterback T.R."/>
            <person name="Shu C.L."/>
            <person name="Osoegawa K."/>
            <person name="de Jong P.J."/>
            <person name="Hrdy I."/>
            <person name="Horvathova L."/>
            <person name="Zubacova Z."/>
            <person name="Dolezal P."/>
            <person name="Malik S.B."/>
            <person name="Logsdon J.M. Jr."/>
            <person name="Henze K."/>
            <person name="Gupta A."/>
            <person name="Wang C.C."/>
            <person name="Dunne R.L."/>
            <person name="Upcroft J.A."/>
            <person name="Upcroft P."/>
            <person name="White O."/>
            <person name="Salzberg S.L."/>
            <person name="Tang P."/>
            <person name="Chiu C.-H."/>
            <person name="Lee Y.-S."/>
            <person name="Embley T.M."/>
            <person name="Coombs G.H."/>
            <person name="Mottram J.C."/>
            <person name="Tachezy J."/>
            <person name="Fraser-Liggett C.M."/>
            <person name="Johnson P.J."/>
        </authorList>
    </citation>
    <scope>NUCLEOTIDE SEQUENCE [LARGE SCALE GENOMIC DNA]</scope>
    <source>
        <strain evidence="3">G3</strain>
    </source>
</reference>
<feature type="compositionally biased region" description="Polar residues" evidence="1">
    <location>
        <begin position="388"/>
        <end position="401"/>
    </location>
</feature>
<dbReference type="InParanoid" id="A2DA31"/>
<dbReference type="SMR" id="A2DA31"/>
<keyword evidence="2" id="KW-0812">Transmembrane</keyword>
<name>A2DA31_TRIV3</name>
<keyword evidence="4" id="KW-1185">Reference proteome</keyword>
<dbReference type="STRING" id="5722.A2DA31"/>
<gene>
    <name evidence="3" type="ORF">TVAG_476080</name>
</gene>
<protein>
    <submittedName>
        <fullName evidence="3">Uncharacterized protein</fullName>
    </submittedName>
</protein>
<evidence type="ECO:0000256" key="2">
    <source>
        <dbReference type="SAM" id="Phobius"/>
    </source>
</evidence>